<sequence length="50" mass="5391">MTGIHQIGCFNNKENTTSKHKHHIIEFSYSSADGFSGSVGCSNDDRSTGS</sequence>
<protein>
    <submittedName>
        <fullName evidence="1">Uncharacterized protein</fullName>
    </submittedName>
</protein>
<gene>
    <name evidence="1" type="ORF">BWY41_01642</name>
</gene>
<dbReference type="EMBL" id="MWBQ01000157">
    <property type="protein sequence ID" value="OQA55464.1"/>
    <property type="molecule type" value="Genomic_DNA"/>
</dbReference>
<evidence type="ECO:0000313" key="1">
    <source>
        <dbReference type="EMBL" id="OQA55464.1"/>
    </source>
</evidence>
<reference evidence="1" key="1">
    <citation type="submission" date="2017-02" db="EMBL/GenBank/DDBJ databases">
        <title>Delving into the versatile metabolic prowess of the omnipresent phylum Bacteroidetes.</title>
        <authorList>
            <person name="Nobu M.K."/>
            <person name="Mei R."/>
            <person name="Narihiro T."/>
            <person name="Kuroda K."/>
            <person name="Liu W.-T."/>
        </authorList>
    </citation>
    <scope>NUCLEOTIDE SEQUENCE</scope>
    <source>
        <strain evidence="1">ADurb.Bin276</strain>
    </source>
</reference>
<comment type="caution">
    <text evidence="1">The sequence shown here is derived from an EMBL/GenBank/DDBJ whole genome shotgun (WGS) entry which is preliminary data.</text>
</comment>
<accession>A0A1V5SMC7</accession>
<dbReference type="Proteomes" id="UP000485569">
    <property type="component" value="Unassembled WGS sequence"/>
</dbReference>
<name>A0A1V5SMC7_9BACT</name>
<proteinExistence type="predicted"/>
<dbReference type="AlphaFoldDB" id="A0A1V5SMC7"/>
<organism evidence="1">
    <name type="scientific">Candidatus Atribacter allofermentans</name>
    <dbReference type="NCBI Taxonomy" id="1852833"/>
    <lineage>
        <taxon>Bacteria</taxon>
        <taxon>Pseudomonadati</taxon>
        <taxon>Atribacterota</taxon>
        <taxon>Atribacteria</taxon>
        <taxon>Atribacterales</taxon>
        <taxon>Atribacteraceae</taxon>
        <taxon>Atribacter</taxon>
    </lineage>
</organism>